<evidence type="ECO:0000313" key="3">
    <source>
        <dbReference type="Proteomes" id="UP000784294"/>
    </source>
</evidence>
<accession>A0A448X2I8</accession>
<dbReference type="EMBL" id="CAAALY010078801">
    <property type="protein sequence ID" value="VEL26215.1"/>
    <property type="molecule type" value="Genomic_DNA"/>
</dbReference>
<comment type="caution">
    <text evidence="2">The sequence shown here is derived from an EMBL/GenBank/DDBJ whole genome shotgun (WGS) entry which is preliminary data.</text>
</comment>
<dbReference type="PANTHER" id="PTHR11949:SF17">
    <property type="entry name" value="IRF TRYPTOPHAN PENTAD REPEAT DOMAIN-CONTAINING PROTEIN"/>
    <property type="match status" value="1"/>
</dbReference>
<evidence type="ECO:0000259" key="1">
    <source>
        <dbReference type="SMART" id="SM01243"/>
    </source>
</evidence>
<organism evidence="2 3">
    <name type="scientific">Protopolystoma xenopodis</name>
    <dbReference type="NCBI Taxonomy" id="117903"/>
    <lineage>
        <taxon>Eukaryota</taxon>
        <taxon>Metazoa</taxon>
        <taxon>Spiralia</taxon>
        <taxon>Lophotrochozoa</taxon>
        <taxon>Platyhelminthes</taxon>
        <taxon>Monogenea</taxon>
        <taxon>Polyopisthocotylea</taxon>
        <taxon>Polystomatidea</taxon>
        <taxon>Polystomatidae</taxon>
        <taxon>Protopolystoma</taxon>
    </lineage>
</organism>
<dbReference type="PANTHER" id="PTHR11949">
    <property type="entry name" value="INTERFERON REGULATORY FACTOR"/>
    <property type="match status" value="1"/>
</dbReference>
<feature type="domain" description="Interferon regulatory factor-3" evidence="1">
    <location>
        <begin position="204"/>
        <end position="362"/>
    </location>
</feature>
<dbReference type="GO" id="GO:0000978">
    <property type="term" value="F:RNA polymerase II cis-regulatory region sequence-specific DNA binding"/>
    <property type="evidence" value="ECO:0007669"/>
    <property type="project" value="TreeGrafter"/>
</dbReference>
<dbReference type="SMART" id="SM01243">
    <property type="entry name" value="IRF-3"/>
    <property type="match status" value="1"/>
</dbReference>
<dbReference type="Pfam" id="PF10401">
    <property type="entry name" value="IRF-3"/>
    <property type="match status" value="1"/>
</dbReference>
<protein>
    <recommendedName>
        <fullName evidence="1">Interferon regulatory factor-3 domain-containing protein</fullName>
    </recommendedName>
</protein>
<dbReference type="InterPro" id="IPR017855">
    <property type="entry name" value="SMAD-like_dom_sf"/>
</dbReference>
<gene>
    <name evidence="2" type="ORF">PXEA_LOCUS19655</name>
</gene>
<evidence type="ECO:0000313" key="2">
    <source>
        <dbReference type="EMBL" id="VEL26215.1"/>
    </source>
</evidence>
<dbReference type="GO" id="GO:0005634">
    <property type="term" value="C:nucleus"/>
    <property type="evidence" value="ECO:0007669"/>
    <property type="project" value="TreeGrafter"/>
</dbReference>
<reference evidence="2" key="1">
    <citation type="submission" date="2018-11" db="EMBL/GenBank/DDBJ databases">
        <authorList>
            <consortium name="Pathogen Informatics"/>
        </authorList>
    </citation>
    <scope>NUCLEOTIDE SEQUENCE</scope>
</reference>
<proteinExistence type="predicted"/>
<dbReference type="Gene3D" id="2.60.200.10">
    <property type="match status" value="1"/>
</dbReference>
<dbReference type="SUPFAM" id="SSF49879">
    <property type="entry name" value="SMAD/FHA domain"/>
    <property type="match status" value="1"/>
</dbReference>
<dbReference type="Proteomes" id="UP000784294">
    <property type="component" value="Unassembled WGS sequence"/>
</dbReference>
<dbReference type="GO" id="GO:0000981">
    <property type="term" value="F:DNA-binding transcription factor activity, RNA polymerase II-specific"/>
    <property type="evidence" value="ECO:0007669"/>
    <property type="project" value="TreeGrafter"/>
</dbReference>
<keyword evidence="3" id="KW-1185">Reference proteome</keyword>
<dbReference type="OrthoDB" id="6538197at2759"/>
<dbReference type="InterPro" id="IPR008984">
    <property type="entry name" value="SMAD_FHA_dom_sf"/>
</dbReference>
<name>A0A448X2I8_9PLAT</name>
<dbReference type="AlphaFoldDB" id="A0A448X2I8"/>
<sequence length="371" mass="41243">MIFDGISPVSTMMPTPVSHIQAARKNVAPPPSNGSKRSAVFIQRINGSDSTSRPIAFIHRINEGVVIKQFQLSQQQQMQQIHPVVDSQDESNDASDFGINGGLTTDHLDIGATQEVPSCGSSDYDNYNGGHSRYLSVEGNPLGTTTIIRRLAAPNNRHSFLFQPQSHSSLSNLGVLSNNSFTHGSNVAAAGHVAFLPDVMEPEYHQLGIRIQHLNIRVKDAIINSPAAPDPIETQIPHHVSDANKAYVDLLLENMVRGIVLSATHGSIYVERMCKCAVFVYVPTSDGDHIFMRKLGRREREKIFDYDDFMQDLECYQAGQRPRPHFEIILAFGQQLRSGLSTDNLLVWCRVASCRAWFHLHKVSGYILLLF</sequence>
<dbReference type="InterPro" id="IPR019471">
    <property type="entry name" value="Interferon_reg_factor-3"/>
</dbReference>